<keyword evidence="3 6" id="KW-0812">Transmembrane</keyword>
<dbReference type="Pfam" id="PF00892">
    <property type="entry name" value="EamA"/>
    <property type="match status" value="2"/>
</dbReference>
<keyword evidence="5 6" id="KW-0472">Membrane</keyword>
<evidence type="ECO:0000256" key="5">
    <source>
        <dbReference type="ARBA" id="ARBA00023136"/>
    </source>
</evidence>
<feature type="transmembrane region" description="Helical" evidence="6">
    <location>
        <begin position="270"/>
        <end position="289"/>
    </location>
</feature>
<protein>
    <submittedName>
        <fullName evidence="8">Inner membrane protein YddG</fullName>
    </submittedName>
</protein>
<accession>A0A379SUL4</accession>
<dbReference type="Proteomes" id="UP000254762">
    <property type="component" value="Unassembled WGS sequence"/>
</dbReference>
<proteinExistence type="predicted"/>
<evidence type="ECO:0000256" key="3">
    <source>
        <dbReference type="ARBA" id="ARBA00022692"/>
    </source>
</evidence>
<name>A0A379SUL4_SALER</name>
<keyword evidence="4 6" id="KW-1133">Transmembrane helix</keyword>
<evidence type="ECO:0000256" key="2">
    <source>
        <dbReference type="ARBA" id="ARBA00022475"/>
    </source>
</evidence>
<organism evidence="8 9">
    <name type="scientific">Salmonella enterica subsp. arizonae</name>
    <dbReference type="NCBI Taxonomy" id="59203"/>
    <lineage>
        <taxon>Bacteria</taxon>
        <taxon>Pseudomonadati</taxon>
        <taxon>Pseudomonadota</taxon>
        <taxon>Gammaproteobacteria</taxon>
        <taxon>Enterobacterales</taxon>
        <taxon>Enterobacteriaceae</taxon>
        <taxon>Salmonella</taxon>
    </lineage>
</organism>
<reference evidence="8 9" key="1">
    <citation type="submission" date="2018-06" db="EMBL/GenBank/DDBJ databases">
        <authorList>
            <consortium name="Pathogen Informatics"/>
            <person name="Doyle S."/>
        </authorList>
    </citation>
    <scope>NUCLEOTIDE SEQUENCE [LARGE SCALE GENOMIC DNA]</scope>
    <source>
        <strain evidence="8 9">NCTC7304</strain>
    </source>
</reference>
<dbReference type="GO" id="GO:0005886">
    <property type="term" value="C:plasma membrane"/>
    <property type="evidence" value="ECO:0007669"/>
    <property type="project" value="UniProtKB-SubCell"/>
</dbReference>
<dbReference type="SUPFAM" id="SSF103481">
    <property type="entry name" value="Multidrug resistance efflux transporter EmrE"/>
    <property type="match status" value="2"/>
</dbReference>
<dbReference type="InterPro" id="IPR051258">
    <property type="entry name" value="Diverse_Substrate_Transporter"/>
</dbReference>
<evidence type="ECO:0000256" key="4">
    <source>
        <dbReference type="ARBA" id="ARBA00022989"/>
    </source>
</evidence>
<comment type="subcellular location">
    <subcellularLocation>
        <location evidence="1">Cell membrane</location>
        <topology evidence="1">Multi-pass membrane protein</topology>
    </subcellularLocation>
</comment>
<feature type="transmembrane region" description="Helical" evidence="6">
    <location>
        <begin position="92"/>
        <end position="113"/>
    </location>
</feature>
<keyword evidence="2" id="KW-1003">Cell membrane</keyword>
<dbReference type="AlphaFoldDB" id="A0A379SUL4"/>
<dbReference type="NCBIfam" id="NF008676">
    <property type="entry name" value="PRK11689.1"/>
    <property type="match status" value="1"/>
</dbReference>
<dbReference type="PANTHER" id="PTHR42920">
    <property type="entry name" value="OS03G0707200 PROTEIN-RELATED"/>
    <property type="match status" value="1"/>
</dbReference>
<evidence type="ECO:0000313" key="8">
    <source>
        <dbReference type="EMBL" id="SUG33273.1"/>
    </source>
</evidence>
<feature type="transmembrane region" description="Helical" evidence="6">
    <location>
        <begin position="242"/>
        <end position="264"/>
    </location>
</feature>
<gene>
    <name evidence="8" type="primary">yddG</name>
    <name evidence="8" type="ORF">NCTC7304_02746</name>
</gene>
<dbReference type="InterPro" id="IPR000620">
    <property type="entry name" value="EamA_dom"/>
</dbReference>
<feature type="transmembrane region" description="Helical" evidence="6">
    <location>
        <begin position="209"/>
        <end position="230"/>
    </location>
</feature>
<evidence type="ECO:0000259" key="7">
    <source>
        <dbReference type="Pfam" id="PF00892"/>
    </source>
</evidence>
<feature type="domain" description="EamA" evidence="7">
    <location>
        <begin position="6"/>
        <end position="137"/>
    </location>
</feature>
<sequence length="326" mass="35054">MTSQKATLTGLVAIVLWSTMIGLIRGVSEGLGPVGGAAMIYSLSGLLLIFTVGLPDIRRFPGRYLIAGSVLFVSYEICLALSLGYAATRHQAIEVAMVNYLWPSLTILFAILFNGQKTNWLIVPGLLIALTGVCWVLGGENGLNPGVIISNVATSPLSYLLAFLGAFIWATYCTVTNKYARGFNGITVFVLLTAAALWLHYFLTPQPAMIFSLPVIAKLFTAALTLGFAYAAWNVGILHGNVTIMAVGSYFTPVMSSALAALLLSAPLSFSFWQGAVMVCVGSLLCWLATRRADSDGRADVDIKSPRCNLTPFTTQLRFYLSPIFL</sequence>
<feature type="transmembrane region" description="Helical" evidence="6">
    <location>
        <begin position="120"/>
        <end position="138"/>
    </location>
</feature>
<evidence type="ECO:0000256" key="6">
    <source>
        <dbReference type="SAM" id="Phobius"/>
    </source>
</evidence>
<dbReference type="EMBL" id="UGXD01000002">
    <property type="protein sequence ID" value="SUG33273.1"/>
    <property type="molecule type" value="Genomic_DNA"/>
</dbReference>
<evidence type="ECO:0000256" key="1">
    <source>
        <dbReference type="ARBA" id="ARBA00004651"/>
    </source>
</evidence>
<feature type="transmembrane region" description="Helical" evidence="6">
    <location>
        <begin position="36"/>
        <end position="57"/>
    </location>
</feature>
<dbReference type="PANTHER" id="PTHR42920:SF24">
    <property type="entry name" value="AROMATIC AMINO ACID EXPORTER YDDG"/>
    <property type="match status" value="1"/>
</dbReference>
<evidence type="ECO:0000313" key="9">
    <source>
        <dbReference type="Proteomes" id="UP000254762"/>
    </source>
</evidence>
<feature type="transmembrane region" description="Helical" evidence="6">
    <location>
        <begin position="182"/>
        <end position="203"/>
    </location>
</feature>
<feature type="domain" description="EamA" evidence="7">
    <location>
        <begin position="158"/>
        <end position="285"/>
    </location>
</feature>
<feature type="transmembrane region" description="Helical" evidence="6">
    <location>
        <begin position="158"/>
        <end position="175"/>
    </location>
</feature>
<dbReference type="InterPro" id="IPR037185">
    <property type="entry name" value="EmrE-like"/>
</dbReference>
<feature type="transmembrane region" description="Helical" evidence="6">
    <location>
        <begin position="64"/>
        <end position="86"/>
    </location>
</feature>